<organism evidence="2 3">
    <name type="scientific">Haloferula rosea</name>
    <dbReference type="NCBI Taxonomy" id="490093"/>
    <lineage>
        <taxon>Bacteria</taxon>
        <taxon>Pseudomonadati</taxon>
        <taxon>Verrucomicrobiota</taxon>
        <taxon>Verrucomicrobiia</taxon>
        <taxon>Verrucomicrobiales</taxon>
        <taxon>Verrucomicrobiaceae</taxon>
        <taxon>Haloferula</taxon>
    </lineage>
</organism>
<gene>
    <name evidence="2" type="ORF">JIN81_13525</name>
</gene>
<evidence type="ECO:0000313" key="2">
    <source>
        <dbReference type="EMBL" id="MBK1828046.1"/>
    </source>
</evidence>
<dbReference type="EMBL" id="JAENII010000010">
    <property type="protein sequence ID" value="MBK1828046.1"/>
    <property type="molecule type" value="Genomic_DNA"/>
</dbReference>
<dbReference type="Gene3D" id="2.60.120.260">
    <property type="entry name" value="Galactose-binding domain-like"/>
    <property type="match status" value="1"/>
</dbReference>
<comment type="caution">
    <text evidence="2">The sequence shown here is derived from an EMBL/GenBank/DDBJ whole genome shotgun (WGS) entry which is preliminary data.</text>
</comment>
<proteinExistence type="predicted"/>
<dbReference type="Proteomes" id="UP000658278">
    <property type="component" value="Unassembled WGS sequence"/>
</dbReference>
<evidence type="ECO:0000256" key="1">
    <source>
        <dbReference type="SAM" id="Coils"/>
    </source>
</evidence>
<feature type="coiled-coil region" evidence="1">
    <location>
        <begin position="142"/>
        <end position="197"/>
    </location>
</feature>
<name>A0A934VGG5_9BACT</name>
<sequence>MKQGILSLIAEKPMTTDAMNYLKRGLCAIGVLFVGSSMVAAKDEGAALPLSGKGESLAAEYGARMDELRSELADRLPDISDSKREAFFAAIDQEVAAKAALEDARKRVGEIQTAKALVAHAKGKWIGGADKGIAAAKAAMASATTDEEKKAAEADLAKWEQNRLDGLQALEERQAALVAAEKNRAEVELALKSAEAALVVAEDGPMRKLSEFGLDQALSSNALDGALARYVVMKEATPRGLAAFAEKGEEQEALVEKLLSADDLLVQMLVADGAREGRYGRALEIYRDIWQASEMAGEGALQRLALAISLEHAVPVGQRNAVAATDAPAVVDPVKRYLHFEKALLDGELDPAFVDLTVWDYRMVVNGEEPDEILQWGREMLRNYRPDHITTPDYRWRYVAAVRSDIRYGSQDNQYDKDELQFFQNILMNGGICGRRAFFGRFILRAFGIPTTARPQRGHAALAHWTPDGWVVCLGGGWGAGWTKTRYNKDLDFLANTQARAAGDVFMKVKRAQWMGDVVGEPRVFGLLSGKPEFWNAVALYAQRGIVADSKAEALAAVGEDIGEANETKEKVEIVNAELSGEDRKITLDEDGRITIPAVATTRPTKSNGKIILMKDTGGNALLHYSRTGGHQDFEYEFDAPEAGRYELRMEVVTPSWKQALQLEVNESGSPQVIALPFTVGMWQTSDPVVVELKSGANRLRFFREGEVKGVTLRKFTLSPVSSGSD</sequence>
<evidence type="ECO:0000313" key="3">
    <source>
        <dbReference type="Proteomes" id="UP000658278"/>
    </source>
</evidence>
<protein>
    <submittedName>
        <fullName evidence="2">Uncharacterized protein</fullName>
    </submittedName>
</protein>
<reference evidence="2" key="1">
    <citation type="submission" date="2021-01" db="EMBL/GenBank/DDBJ databases">
        <title>Modified the classification status of verrucomicrobia.</title>
        <authorList>
            <person name="Feng X."/>
        </authorList>
    </citation>
    <scope>NUCLEOTIDE SEQUENCE</scope>
    <source>
        <strain evidence="2">KCTC 22201</strain>
    </source>
</reference>
<keyword evidence="3" id="KW-1185">Reference proteome</keyword>
<accession>A0A934VGG5</accession>
<keyword evidence="1" id="KW-0175">Coiled coil</keyword>
<dbReference type="RefSeq" id="WP_234044901.1">
    <property type="nucleotide sequence ID" value="NZ_JAENII010000010.1"/>
</dbReference>
<dbReference type="AlphaFoldDB" id="A0A934VGG5"/>